<name>A0A6N7Q433_9BACT</name>
<feature type="transmembrane region" description="Helical" evidence="3">
    <location>
        <begin position="300"/>
        <end position="322"/>
    </location>
</feature>
<feature type="region of interest" description="Disordered" evidence="2">
    <location>
        <begin position="198"/>
        <end position="242"/>
    </location>
</feature>
<dbReference type="OrthoDB" id="5455794at2"/>
<evidence type="ECO:0000313" key="5">
    <source>
        <dbReference type="Proteomes" id="UP000440224"/>
    </source>
</evidence>
<dbReference type="Gene3D" id="1.25.40.10">
    <property type="entry name" value="Tetratricopeptide repeat domain"/>
    <property type="match status" value="1"/>
</dbReference>
<evidence type="ECO:0000313" key="4">
    <source>
        <dbReference type="EMBL" id="MRG95661.1"/>
    </source>
</evidence>
<feature type="compositionally biased region" description="Low complexity" evidence="2">
    <location>
        <begin position="198"/>
        <end position="208"/>
    </location>
</feature>
<keyword evidence="3" id="KW-0812">Transmembrane</keyword>
<dbReference type="Proteomes" id="UP000440224">
    <property type="component" value="Unassembled WGS sequence"/>
</dbReference>
<protein>
    <recommendedName>
        <fullName evidence="6">Tetratricopeptide repeat protein</fullName>
    </recommendedName>
</protein>
<organism evidence="4 5">
    <name type="scientific">Polyangium spumosum</name>
    <dbReference type="NCBI Taxonomy" id="889282"/>
    <lineage>
        <taxon>Bacteria</taxon>
        <taxon>Pseudomonadati</taxon>
        <taxon>Myxococcota</taxon>
        <taxon>Polyangia</taxon>
        <taxon>Polyangiales</taxon>
        <taxon>Polyangiaceae</taxon>
        <taxon>Polyangium</taxon>
    </lineage>
</organism>
<dbReference type="SUPFAM" id="SSF48452">
    <property type="entry name" value="TPR-like"/>
    <property type="match status" value="1"/>
</dbReference>
<evidence type="ECO:0000256" key="3">
    <source>
        <dbReference type="SAM" id="Phobius"/>
    </source>
</evidence>
<dbReference type="EMBL" id="WJIE01000008">
    <property type="protein sequence ID" value="MRG95661.1"/>
    <property type="molecule type" value="Genomic_DNA"/>
</dbReference>
<evidence type="ECO:0008006" key="6">
    <source>
        <dbReference type="Google" id="ProtNLM"/>
    </source>
</evidence>
<reference evidence="4 5" key="1">
    <citation type="submission" date="2019-10" db="EMBL/GenBank/DDBJ databases">
        <title>A soil myxobacterium in the family Polyangiaceae.</title>
        <authorList>
            <person name="Li Y."/>
            <person name="Wang J."/>
        </authorList>
    </citation>
    <scope>NUCLEOTIDE SEQUENCE [LARGE SCALE GENOMIC DNA]</scope>
    <source>
        <strain evidence="4 5">DSM 14734</strain>
    </source>
</reference>
<gene>
    <name evidence="4" type="ORF">GF068_27645</name>
</gene>
<sequence>MALFFAYAAQSSNTHAQAVSVDVLFMEALEAYDAGNYATACPKFEQVVRIKPGLGARVALGHCYRDRGDVVQAIEVYEAIVADAPELEAKATTPKDKDNVKDRAQMAQKNLSALELKVGRLTLEVPSSQLVLPAFVLRLDGAPVPREQIGKPRWILPGKHRIEGSATGFVTDAREVEVQARGAHSVAIELVPKKPAVEAPPVIPAPEKATPPVETKPSPVTSPPHAPSRPQRPEMATPSHGTPTWAWVAGGLGAGALVVGAAFAYQYADTREAAAADCPDQSCARPGLASDYTNRWNRNVALMAGFGSVGVVGIGVFLAGIMGTRQDAPRAATAIRVAPWAGPGEGGMLVHGSF</sequence>
<keyword evidence="1" id="KW-0175">Coiled coil</keyword>
<keyword evidence="3" id="KW-1133">Transmembrane helix</keyword>
<proteinExistence type="predicted"/>
<dbReference type="InterPro" id="IPR011990">
    <property type="entry name" value="TPR-like_helical_dom_sf"/>
</dbReference>
<accession>A0A6N7Q433</accession>
<feature type="coiled-coil region" evidence="1">
    <location>
        <begin position="97"/>
        <end position="124"/>
    </location>
</feature>
<dbReference type="RefSeq" id="WP_153822473.1">
    <property type="nucleotide sequence ID" value="NZ_WJIE01000008.1"/>
</dbReference>
<keyword evidence="3" id="KW-0472">Membrane</keyword>
<evidence type="ECO:0000256" key="1">
    <source>
        <dbReference type="SAM" id="Coils"/>
    </source>
</evidence>
<feature type="transmembrane region" description="Helical" evidence="3">
    <location>
        <begin position="245"/>
        <end position="265"/>
    </location>
</feature>
<comment type="caution">
    <text evidence="4">The sequence shown here is derived from an EMBL/GenBank/DDBJ whole genome shotgun (WGS) entry which is preliminary data.</text>
</comment>
<dbReference type="AlphaFoldDB" id="A0A6N7Q433"/>
<evidence type="ECO:0000256" key="2">
    <source>
        <dbReference type="SAM" id="MobiDB-lite"/>
    </source>
</evidence>
<keyword evidence="5" id="KW-1185">Reference proteome</keyword>